<sequence>MKAKHLLCWIVIVSGCKANQEPLDVYLKQLKRDVQIELRALEPMIDVQISRYTAHNIRQPFELPQAALSVTQQAREKECWQPQFRGKASQLESFSLSQLRLKGVMSRSGKVSALVEAPTGHLVQLTPGQYLGPNHGKVTKVAVDYMVVQEALPDGLGCWHLRDTKLALK</sequence>
<gene>
    <name evidence="1" type="ORF">APB76_13425</name>
</gene>
<reference evidence="1 2" key="1">
    <citation type="journal article" date="2016" name="Syst. Appl. Microbiol.">
        <title>Vibrio bivalvicida sp. nov., a novel larval pathogen for bivalve molluscs reared in a hatchery.</title>
        <authorList>
            <person name="Dubert J."/>
            <person name="Romalde J.L."/>
            <person name="Prado S."/>
            <person name="Barja J.L."/>
        </authorList>
    </citation>
    <scope>NUCLEOTIDE SEQUENCE [LARGE SCALE GENOMIC DNA]</scope>
    <source>
        <strain evidence="1 2">605</strain>
    </source>
</reference>
<dbReference type="EMBL" id="LLEI02000034">
    <property type="protein sequence ID" value="OAJ93689.1"/>
    <property type="molecule type" value="Genomic_DNA"/>
</dbReference>
<dbReference type="InterPro" id="IPR007446">
    <property type="entry name" value="PilP"/>
</dbReference>
<evidence type="ECO:0000313" key="1">
    <source>
        <dbReference type="EMBL" id="OAJ93689.1"/>
    </source>
</evidence>
<protein>
    <submittedName>
        <fullName evidence="1">Fimbrial protein</fullName>
    </submittedName>
</protein>
<dbReference type="PIRSF" id="PIRSF016481">
    <property type="entry name" value="Pilus_assembly_PilP"/>
    <property type="match status" value="1"/>
</dbReference>
<dbReference type="Gene3D" id="2.30.30.830">
    <property type="match status" value="1"/>
</dbReference>
<dbReference type="Proteomes" id="UP000078406">
    <property type="component" value="Unassembled WGS sequence"/>
</dbReference>
<evidence type="ECO:0000313" key="2">
    <source>
        <dbReference type="Proteomes" id="UP000078406"/>
    </source>
</evidence>
<accession>A0A177XYL0</accession>
<dbReference type="RefSeq" id="WP_054963544.1">
    <property type="nucleotide sequence ID" value="NZ_LLEI02000034.1"/>
</dbReference>
<organism evidence="1 2">
    <name type="scientific">Vibrio bivalvicida</name>
    <dbReference type="NCBI Taxonomy" id="1276888"/>
    <lineage>
        <taxon>Bacteria</taxon>
        <taxon>Pseudomonadati</taxon>
        <taxon>Pseudomonadota</taxon>
        <taxon>Gammaproteobacteria</taxon>
        <taxon>Vibrionales</taxon>
        <taxon>Vibrionaceae</taxon>
        <taxon>Vibrio</taxon>
        <taxon>Vibrio oreintalis group</taxon>
    </lineage>
</organism>
<dbReference type="PROSITE" id="PS51257">
    <property type="entry name" value="PROKAR_LIPOPROTEIN"/>
    <property type="match status" value="1"/>
</dbReference>
<dbReference type="AlphaFoldDB" id="A0A177XYL0"/>
<name>A0A177XYL0_9VIBR</name>
<proteinExistence type="predicted"/>
<dbReference type="Pfam" id="PF04351">
    <property type="entry name" value="PilP"/>
    <property type="match status" value="1"/>
</dbReference>
<comment type="caution">
    <text evidence="1">The sequence shown here is derived from an EMBL/GenBank/DDBJ whole genome shotgun (WGS) entry which is preliminary data.</text>
</comment>